<reference evidence="1" key="1">
    <citation type="journal article" date="2023" name="Nat. Commun.">
        <title>Diploid and tetraploid genomes of Acorus and the evolution of monocots.</title>
        <authorList>
            <person name="Ma L."/>
            <person name="Liu K.W."/>
            <person name="Li Z."/>
            <person name="Hsiao Y.Y."/>
            <person name="Qi Y."/>
            <person name="Fu T."/>
            <person name="Tang G.D."/>
            <person name="Zhang D."/>
            <person name="Sun W.H."/>
            <person name="Liu D.K."/>
            <person name="Li Y."/>
            <person name="Chen G.Z."/>
            <person name="Liu X.D."/>
            <person name="Liao X.Y."/>
            <person name="Jiang Y.T."/>
            <person name="Yu X."/>
            <person name="Hao Y."/>
            <person name="Huang J."/>
            <person name="Zhao X.W."/>
            <person name="Ke S."/>
            <person name="Chen Y.Y."/>
            <person name="Wu W.L."/>
            <person name="Hsu J.L."/>
            <person name="Lin Y.F."/>
            <person name="Huang M.D."/>
            <person name="Li C.Y."/>
            <person name="Huang L."/>
            <person name="Wang Z.W."/>
            <person name="Zhao X."/>
            <person name="Zhong W.Y."/>
            <person name="Peng D.H."/>
            <person name="Ahmad S."/>
            <person name="Lan S."/>
            <person name="Zhang J.S."/>
            <person name="Tsai W.C."/>
            <person name="Van de Peer Y."/>
            <person name="Liu Z.J."/>
        </authorList>
    </citation>
    <scope>NUCLEOTIDE SEQUENCE</scope>
    <source>
        <strain evidence="1">SCP</strain>
    </source>
</reference>
<reference evidence="1" key="2">
    <citation type="submission" date="2023-06" db="EMBL/GenBank/DDBJ databases">
        <authorList>
            <person name="Ma L."/>
            <person name="Liu K.-W."/>
            <person name="Li Z."/>
            <person name="Hsiao Y.-Y."/>
            <person name="Qi Y."/>
            <person name="Fu T."/>
            <person name="Tang G."/>
            <person name="Zhang D."/>
            <person name="Sun W.-H."/>
            <person name="Liu D.-K."/>
            <person name="Li Y."/>
            <person name="Chen G.-Z."/>
            <person name="Liu X.-D."/>
            <person name="Liao X.-Y."/>
            <person name="Jiang Y.-T."/>
            <person name="Yu X."/>
            <person name="Hao Y."/>
            <person name="Huang J."/>
            <person name="Zhao X.-W."/>
            <person name="Ke S."/>
            <person name="Chen Y.-Y."/>
            <person name="Wu W.-L."/>
            <person name="Hsu J.-L."/>
            <person name="Lin Y.-F."/>
            <person name="Huang M.-D."/>
            <person name="Li C.-Y."/>
            <person name="Huang L."/>
            <person name="Wang Z.-W."/>
            <person name="Zhao X."/>
            <person name="Zhong W.-Y."/>
            <person name="Peng D.-H."/>
            <person name="Ahmad S."/>
            <person name="Lan S."/>
            <person name="Zhang J.-S."/>
            <person name="Tsai W.-C."/>
            <person name="Van De Peer Y."/>
            <person name="Liu Z.-J."/>
        </authorList>
    </citation>
    <scope>NUCLEOTIDE SEQUENCE</scope>
    <source>
        <strain evidence="1">SCP</strain>
        <tissue evidence="1">Leaves</tissue>
    </source>
</reference>
<comment type="caution">
    <text evidence="1">The sequence shown here is derived from an EMBL/GenBank/DDBJ whole genome shotgun (WGS) entry which is preliminary data.</text>
</comment>
<dbReference type="AlphaFoldDB" id="A0AAV9AN97"/>
<proteinExistence type="predicted"/>
<gene>
    <name evidence="1" type="ORF">QJS04_geneDACA024316</name>
</gene>
<dbReference type="PANTHER" id="PTHR34282">
    <property type="entry name" value="OS01G0228800 PROTEIN-RELATED"/>
    <property type="match status" value="1"/>
</dbReference>
<keyword evidence="2" id="KW-1185">Reference proteome</keyword>
<evidence type="ECO:0000313" key="2">
    <source>
        <dbReference type="Proteomes" id="UP001179952"/>
    </source>
</evidence>
<dbReference type="PANTHER" id="PTHR34282:SF2">
    <property type="entry name" value="DUF3741 DOMAIN-CONTAINING PROTEIN"/>
    <property type="match status" value="1"/>
</dbReference>
<organism evidence="1 2">
    <name type="scientific">Acorus gramineus</name>
    <name type="common">Dwarf sweet flag</name>
    <dbReference type="NCBI Taxonomy" id="55184"/>
    <lineage>
        <taxon>Eukaryota</taxon>
        <taxon>Viridiplantae</taxon>
        <taxon>Streptophyta</taxon>
        <taxon>Embryophyta</taxon>
        <taxon>Tracheophyta</taxon>
        <taxon>Spermatophyta</taxon>
        <taxon>Magnoliopsida</taxon>
        <taxon>Liliopsida</taxon>
        <taxon>Acoraceae</taxon>
        <taxon>Acorus</taxon>
    </lineage>
</organism>
<dbReference type="EMBL" id="JAUJYN010000008">
    <property type="protein sequence ID" value="KAK1265610.1"/>
    <property type="molecule type" value="Genomic_DNA"/>
</dbReference>
<evidence type="ECO:0008006" key="3">
    <source>
        <dbReference type="Google" id="ProtNLM"/>
    </source>
</evidence>
<evidence type="ECO:0000313" key="1">
    <source>
        <dbReference type="EMBL" id="KAK1265610.1"/>
    </source>
</evidence>
<protein>
    <recommendedName>
        <fullName evidence="3">DUF3741 domain-containing protein</fullName>
    </recommendedName>
</protein>
<sequence>MIVSSKDIMRDLLRGTLDLQESLVMLERLQEASKFMAHAKQRQSSSELVFNEEGFRCRRFGSSQFECENSYHEFETPKILSDGSSSNRIGELKRMIRESLYGGVALSDRWRSNSFTDTVIDQPKKANEPTLIAKLMGLEGVMPTGTISTSKIQPELNSFSKPRKPEFVEQRIADPGRKTLNEILESMHLKGLLKADQNGQSFQSEYWTMNDEMPPIVIIKPLFSVQKETQTLELVQKEKVSENESVLQKSEAPKAIQAVLIKEEPLPKTKLSSIHKPNKKEEAKASKKLEELGQVVEEVSAGIERLKSYGESGSGDVISRNSLYMMLERDLMCRDVLINGVWGLGWVKGVTFEEGKQAVSEVVELLLMGLIGEVVMDLSKLRFAVDFGIIC</sequence>
<accession>A0AAV9AN97</accession>
<name>A0AAV9AN97_ACOGR</name>
<dbReference type="Proteomes" id="UP001179952">
    <property type="component" value="Unassembled WGS sequence"/>
</dbReference>